<dbReference type="Gene3D" id="3.30.930.30">
    <property type="match status" value="1"/>
</dbReference>
<name>A0ABT2F726_9STRE</name>
<organism evidence="2 3">
    <name type="scientific">Streptococcus sciuri</name>
    <dbReference type="NCBI Taxonomy" id="2973939"/>
    <lineage>
        <taxon>Bacteria</taxon>
        <taxon>Bacillati</taxon>
        <taxon>Bacillota</taxon>
        <taxon>Bacilli</taxon>
        <taxon>Lactobacillales</taxon>
        <taxon>Streptococcaceae</taxon>
        <taxon>Streptococcus</taxon>
    </lineage>
</organism>
<keyword evidence="3" id="KW-1185">Reference proteome</keyword>
<evidence type="ECO:0008006" key="4">
    <source>
        <dbReference type="Google" id="ProtNLM"/>
    </source>
</evidence>
<protein>
    <recommendedName>
        <fullName evidence="4">Relaxase</fullName>
    </recommendedName>
</protein>
<comment type="caution">
    <text evidence="2">The sequence shown here is derived from an EMBL/GenBank/DDBJ whole genome shotgun (WGS) entry which is preliminary data.</text>
</comment>
<proteinExistence type="predicted"/>
<sequence>MVELSISFKTSTKITSVKHNNRDLTEEEYLEVQHRHIDQSKAGDNIYIKQENLKEVYQKLFGSSLADYNAKKNEAHNIGKAIQKPTKPQSSQPNQHH</sequence>
<dbReference type="RefSeq" id="WP_259136815.1">
    <property type="nucleotide sequence ID" value="NZ_JANUXX010000001.1"/>
</dbReference>
<feature type="region of interest" description="Disordered" evidence="1">
    <location>
        <begin position="76"/>
        <end position="97"/>
    </location>
</feature>
<accession>A0ABT2F726</accession>
<evidence type="ECO:0000313" key="3">
    <source>
        <dbReference type="Proteomes" id="UP001206548"/>
    </source>
</evidence>
<feature type="compositionally biased region" description="Polar residues" evidence="1">
    <location>
        <begin position="86"/>
        <end position="97"/>
    </location>
</feature>
<evidence type="ECO:0000313" key="2">
    <source>
        <dbReference type="EMBL" id="MCS4487617.1"/>
    </source>
</evidence>
<dbReference type="Proteomes" id="UP001206548">
    <property type="component" value="Unassembled WGS sequence"/>
</dbReference>
<evidence type="ECO:0000256" key="1">
    <source>
        <dbReference type="SAM" id="MobiDB-lite"/>
    </source>
</evidence>
<dbReference type="EMBL" id="JANUXX010000001">
    <property type="protein sequence ID" value="MCS4487617.1"/>
    <property type="molecule type" value="Genomic_DNA"/>
</dbReference>
<reference evidence="2 3" key="1">
    <citation type="journal article" date="2023" name="Int. J. Syst. Evol. Microbiol.">
        <title>Streptococcus sciuri sp. nov., Staphylococcus marylandisciuri sp. nov. and Staphylococcus americanisciuri sp. nov., isolated from faeces of eastern grey squirrel (Sciurus carolinensis).</title>
        <authorList>
            <person name="Volokhov D.V."/>
            <person name="Zagorodnyaya T.A."/>
            <person name="Furtak V.A."/>
            <person name="Nattanmai G."/>
            <person name="Randall L."/>
            <person name="Jose S."/>
            <person name="Gao Y."/>
            <person name="Eisenberg T."/>
            <person name="Delmonte P."/>
            <person name="Blom J."/>
            <person name="Mitchell K.K."/>
        </authorList>
    </citation>
    <scope>NUCLEOTIDE SEQUENCE [LARGE SCALE GENOMIC DNA]</scope>
    <source>
        <strain evidence="2 3">SQ9-PEA</strain>
    </source>
</reference>
<gene>
    <name evidence="2" type="ORF">NXS10_01305</name>
</gene>